<keyword evidence="3" id="KW-1185">Reference proteome</keyword>
<gene>
    <name evidence="2" type="ORF">H4219_006406</name>
</gene>
<accession>A0A9W7ZHR8</accession>
<comment type="caution">
    <text evidence="2">The sequence shown here is derived from an EMBL/GenBank/DDBJ whole genome shotgun (WGS) entry which is preliminary data.</text>
</comment>
<feature type="region of interest" description="Disordered" evidence="1">
    <location>
        <begin position="268"/>
        <end position="367"/>
    </location>
</feature>
<feature type="compositionally biased region" description="Polar residues" evidence="1">
    <location>
        <begin position="1"/>
        <end position="21"/>
    </location>
</feature>
<evidence type="ECO:0000256" key="1">
    <source>
        <dbReference type="SAM" id="MobiDB-lite"/>
    </source>
</evidence>
<evidence type="ECO:0000313" key="2">
    <source>
        <dbReference type="EMBL" id="KAJ1909424.1"/>
    </source>
</evidence>
<dbReference type="Proteomes" id="UP001150538">
    <property type="component" value="Unassembled WGS sequence"/>
</dbReference>
<evidence type="ECO:0000313" key="3">
    <source>
        <dbReference type="Proteomes" id="UP001150538"/>
    </source>
</evidence>
<protein>
    <submittedName>
        <fullName evidence="2">Uncharacterized protein</fullName>
    </submittedName>
</protein>
<proteinExistence type="predicted"/>
<feature type="compositionally biased region" description="Polar residues" evidence="1">
    <location>
        <begin position="41"/>
        <end position="52"/>
    </location>
</feature>
<reference evidence="2" key="1">
    <citation type="submission" date="2022-07" db="EMBL/GenBank/DDBJ databases">
        <title>Phylogenomic reconstructions and comparative analyses of Kickxellomycotina fungi.</title>
        <authorList>
            <person name="Reynolds N.K."/>
            <person name="Stajich J.E."/>
            <person name="Barry K."/>
            <person name="Grigoriev I.V."/>
            <person name="Crous P."/>
            <person name="Smith M.E."/>
        </authorList>
    </citation>
    <scope>NUCLEOTIDE SEQUENCE</scope>
    <source>
        <strain evidence="2">NBRC 100468</strain>
    </source>
</reference>
<name>A0A9W7ZHR8_9FUNG</name>
<feature type="region of interest" description="Disordered" evidence="1">
    <location>
        <begin position="1"/>
        <end position="52"/>
    </location>
</feature>
<dbReference type="EMBL" id="JANBPU010000753">
    <property type="protein sequence ID" value="KAJ1909424.1"/>
    <property type="molecule type" value="Genomic_DNA"/>
</dbReference>
<organism evidence="2 3">
    <name type="scientific">Mycoemilia scoparia</name>
    <dbReference type="NCBI Taxonomy" id="417184"/>
    <lineage>
        <taxon>Eukaryota</taxon>
        <taxon>Fungi</taxon>
        <taxon>Fungi incertae sedis</taxon>
        <taxon>Zoopagomycota</taxon>
        <taxon>Kickxellomycotina</taxon>
        <taxon>Kickxellomycetes</taxon>
        <taxon>Kickxellales</taxon>
        <taxon>Kickxellaceae</taxon>
        <taxon>Mycoemilia</taxon>
    </lineage>
</organism>
<feature type="compositionally biased region" description="Low complexity" evidence="1">
    <location>
        <begin position="326"/>
        <end position="346"/>
    </location>
</feature>
<feature type="compositionally biased region" description="Polar residues" evidence="1">
    <location>
        <begin position="273"/>
        <end position="318"/>
    </location>
</feature>
<dbReference type="AlphaFoldDB" id="A0A9W7ZHR8"/>
<sequence length="415" mass="44812">MTQSYASVTATAGNTLPSPSGVQERAPRSAAQPKHTRSKLSRITLTQSQQDQTNWPAAQFPKLLVELPASVPGRFGILKSHVELVLATQNSPRKKRKKPILGYQRTQLTMGVVASSLAATHKLIENPLTMNGKVLPWSTPKGPIVAVVFKDLPVEIYPQRIIAAVHKFSTLTHLEQIGNNDDDWAGNWKGLLQLAPNGSPQPHIEETFKVLCSTDCHLRKECGFLETPSESCECTLQSLPLQPLPPSPPTEVPISPDAGNIDQYLVSGHACSHGSSSKPSLNDSSTAQAKTHVSGQESHTGSHYDTIASSEPLSSQQHYHPPPLPTTTTSRSSRPSSSSVRRQSVSECSPVAKPKAHSSSTLSRPAMSHPELERLLANQHTSLHGCTSSKTSSGRILCSDLEATPLEDVPNGQRY</sequence>